<reference evidence="2 3" key="1">
    <citation type="submission" date="2018-06" db="EMBL/GenBank/DDBJ databases">
        <title>Complete Genome Sequence of the Microcystin-Degrading Bacterium Sphingosinicella microcystinivorans Strain B-9.</title>
        <authorList>
            <person name="Jin H."/>
            <person name="Nishizawa T."/>
            <person name="Guo Y."/>
            <person name="Nishizawa A."/>
            <person name="Park H."/>
            <person name="Kato H."/>
            <person name="Tsuji K."/>
            <person name="Harada K."/>
        </authorList>
    </citation>
    <scope>NUCLEOTIDE SEQUENCE [LARGE SCALE GENOMIC DNA]</scope>
    <source>
        <strain evidence="2 3">B9</strain>
    </source>
</reference>
<dbReference type="RefSeq" id="WP_121047716.1">
    <property type="nucleotide sequence ID" value="NZ_AP018711.1"/>
</dbReference>
<dbReference type="PANTHER" id="PTHR36512">
    <property type="entry name" value="D-AMINOPEPTIDASE"/>
    <property type="match status" value="1"/>
</dbReference>
<dbReference type="Pfam" id="PF03576">
    <property type="entry name" value="Peptidase_S58"/>
    <property type="match status" value="1"/>
</dbReference>
<gene>
    <name evidence="2" type="ORF">SmB9_18700</name>
</gene>
<dbReference type="GO" id="GO:0004177">
    <property type="term" value="F:aminopeptidase activity"/>
    <property type="evidence" value="ECO:0007669"/>
    <property type="project" value="UniProtKB-KW"/>
</dbReference>
<dbReference type="PANTHER" id="PTHR36512:SF3">
    <property type="entry name" value="BLR5678 PROTEIN"/>
    <property type="match status" value="1"/>
</dbReference>
<dbReference type="InterPro" id="IPR005321">
    <property type="entry name" value="Peptidase_S58_DmpA"/>
</dbReference>
<protein>
    <submittedName>
        <fullName evidence="2">Aminopeptidase</fullName>
    </submittedName>
</protein>
<proteinExistence type="inferred from homology"/>
<evidence type="ECO:0000313" key="2">
    <source>
        <dbReference type="EMBL" id="BBE34212.1"/>
    </source>
</evidence>
<dbReference type="Gene3D" id="3.60.70.12">
    <property type="entry name" value="L-amino peptidase D-ALA esterase/amidase"/>
    <property type="match status" value="1"/>
</dbReference>
<dbReference type="KEGG" id="smic:SmB9_18700"/>
<evidence type="ECO:0000313" key="3">
    <source>
        <dbReference type="Proteomes" id="UP000275727"/>
    </source>
</evidence>
<keyword evidence="2" id="KW-0378">Hydrolase</keyword>
<dbReference type="AlphaFoldDB" id="A0AAD1G0T7"/>
<dbReference type="EMBL" id="AP018711">
    <property type="protein sequence ID" value="BBE34212.1"/>
    <property type="molecule type" value="Genomic_DNA"/>
</dbReference>
<name>A0AAD1G0T7_SPHMI</name>
<comment type="similarity">
    <text evidence="1">Belongs to the peptidase S58 family.</text>
</comment>
<dbReference type="CDD" id="cd02253">
    <property type="entry name" value="DmpA"/>
    <property type="match status" value="1"/>
</dbReference>
<keyword evidence="2" id="KW-0031">Aminopeptidase</keyword>
<dbReference type="Proteomes" id="UP000275727">
    <property type="component" value="Chromosome"/>
</dbReference>
<sequence length="392" mass="41724">MRLRAREVGIPFSGTPGKLNAITDVPGLEVGMSTLRKGEGKLELGRGPVRTGVTAILPRGRDDARPCFAAWETLNAAGEMTGTVWLDERGLYEGPILITNTHEVGIVRDASIQWMRRSGIEFLFATPIVAETFDGLLNDIDGGHIKSEHVFEALDGARGGPIPEGNVGGGTGMITYEYKGGTGTASRQLSETDGGYIVGVLVQSNYGERRHLRLGGLKVGEQLLDDMPKFMDRRLLSPEFQGKYARWLGGDTQGTPKAGEGSIIVIVATDAPLLPHQLKRLAKRPALAIGRLGGVGSASSGDIFLAVSTANESVGEAGGENARSYTIDMHPNLAMTSLFEAVIDATEEAIVNAMVAADAMEGVNRLFVPALPIERVREILAGHNLLAETAKD</sequence>
<dbReference type="SUPFAM" id="SSF56266">
    <property type="entry name" value="DmpA/ArgJ-like"/>
    <property type="match status" value="1"/>
</dbReference>
<evidence type="ECO:0000256" key="1">
    <source>
        <dbReference type="ARBA" id="ARBA00007068"/>
    </source>
</evidence>
<accession>A0AAD1G0T7</accession>
<dbReference type="InterPro" id="IPR016117">
    <property type="entry name" value="ArgJ-like_dom_sf"/>
</dbReference>
<organism evidence="2 3">
    <name type="scientific">Sphingosinicella microcystinivorans</name>
    <dbReference type="NCBI Taxonomy" id="335406"/>
    <lineage>
        <taxon>Bacteria</taxon>
        <taxon>Pseudomonadati</taxon>
        <taxon>Pseudomonadota</taxon>
        <taxon>Alphaproteobacteria</taxon>
        <taxon>Sphingomonadales</taxon>
        <taxon>Sphingosinicellaceae</taxon>
        <taxon>Sphingosinicella</taxon>
    </lineage>
</organism>
<keyword evidence="2" id="KW-0645">Protease</keyword>